<dbReference type="EMBL" id="SWLE01000022">
    <property type="protein sequence ID" value="TNM84926.1"/>
    <property type="molecule type" value="Genomic_DNA"/>
</dbReference>
<keyword evidence="3 12" id="KW-0808">Transferase</keyword>
<name>A0A4Z2AZN7_9TELE</name>
<evidence type="ECO:0000256" key="8">
    <source>
        <dbReference type="ARBA" id="ARBA00023139"/>
    </source>
</evidence>
<comment type="domain">
    <text evidence="12">The DHHC domain is required for palmitoyltransferase activity.</text>
</comment>
<dbReference type="InterPro" id="IPR039859">
    <property type="entry name" value="PFA4/ZDH16/20/ERF2-like"/>
</dbReference>
<dbReference type="Pfam" id="PF01529">
    <property type="entry name" value="DHHC"/>
    <property type="match status" value="1"/>
</dbReference>
<keyword evidence="10 12" id="KW-0012">Acyltransferase</keyword>
<proteinExistence type="inferred from homology"/>
<keyword evidence="7 12" id="KW-0472">Membrane</keyword>
<comment type="catalytic activity">
    <reaction evidence="11">
        <text>L-cysteinyl-[protein] + hexadecanoyl-CoA = S-hexadecanoyl-L-cysteinyl-[protein] + CoA</text>
        <dbReference type="Rhea" id="RHEA:36683"/>
        <dbReference type="Rhea" id="RHEA-COMP:10131"/>
        <dbReference type="Rhea" id="RHEA-COMP:11032"/>
        <dbReference type="ChEBI" id="CHEBI:29950"/>
        <dbReference type="ChEBI" id="CHEBI:57287"/>
        <dbReference type="ChEBI" id="CHEBI:57379"/>
        <dbReference type="ChEBI" id="CHEBI:74151"/>
        <dbReference type="EC" id="2.3.1.225"/>
    </reaction>
    <physiologicalReaction direction="left-to-right" evidence="11">
        <dbReference type="Rhea" id="RHEA:36684"/>
    </physiologicalReaction>
</comment>
<keyword evidence="6" id="KW-0333">Golgi apparatus</keyword>
<dbReference type="PANTHER" id="PTHR22883:SF475">
    <property type="entry name" value="PALMITOYLTRANSFERASE ZDHHC23"/>
    <property type="match status" value="1"/>
</dbReference>
<dbReference type="GO" id="GO:0005783">
    <property type="term" value="C:endoplasmic reticulum"/>
    <property type="evidence" value="ECO:0007669"/>
    <property type="project" value="TreeGrafter"/>
</dbReference>
<dbReference type="GO" id="GO:0006612">
    <property type="term" value="P:protein targeting to membrane"/>
    <property type="evidence" value="ECO:0007669"/>
    <property type="project" value="TreeGrafter"/>
</dbReference>
<evidence type="ECO:0000256" key="9">
    <source>
        <dbReference type="ARBA" id="ARBA00023288"/>
    </source>
</evidence>
<evidence type="ECO:0000256" key="11">
    <source>
        <dbReference type="ARBA" id="ARBA00047790"/>
    </source>
</evidence>
<reference evidence="14 15" key="1">
    <citation type="submission" date="2019-04" db="EMBL/GenBank/DDBJ databases">
        <title>The sequence and de novo assembly of Takifugu bimaculatus genome using PacBio and Hi-C technologies.</title>
        <authorList>
            <person name="Xu P."/>
            <person name="Liu B."/>
            <person name="Zhou Z."/>
        </authorList>
    </citation>
    <scope>NUCLEOTIDE SEQUENCE [LARGE SCALE GENOMIC DNA]</scope>
    <source>
        <strain evidence="14">TB-2018</strain>
        <tissue evidence="14">Muscle</tissue>
    </source>
</reference>
<evidence type="ECO:0000256" key="4">
    <source>
        <dbReference type="ARBA" id="ARBA00022692"/>
    </source>
</evidence>
<keyword evidence="5 12" id="KW-1133">Transmembrane helix</keyword>
<dbReference type="InterPro" id="IPR001594">
    <property type="entry name" value="Palmitoyltrfase_DHHC"/>
</dbReference>
<comment type="caution">
    <text evidence="14">The sequence shown here is derived from an EMBL/GenBank/DDBJ whole genome shotgun (WGS) entry which is preliminary data.</text>
</comment>
<evidence type="ECO:0000259" key="13">
    <source>
        <dbReference type="Pfam" id="PF01529"/>
    </source>
</evidence>
<evidence type="ECO:0000256" key="5">
    <source>
        <dbReference type="ARBA" id="ARBA00022989"/>
    </source>
</evidence>
<evidence type="ECO:0000256" key="1">
    <source>
        <dbReference type="ARBA" id="ARBA00004166"/>
    </source>
</evidence>
<keyword evidence="4 12" id="KW-0812">Transmembrane</keyword>
<evidence type="ECO:0000313" key="15">
    <source>
        <dbReference type="Proteomes" id="UP000516260"/>
    </source>
</evidence>
<dbReference type="EC" id="2.3.1.225" evidence="12"/>
<accession>A0A4Z2AZN7</accession>
<feature type="transmembrane region" description="Helical" evidence="12">
    <location>
        <begin position="114"/>
        <end position="131"/>
    </location>
</feature>
<dbReference type="AlphaFoldDB" id="A0A4Z2AZN7"/>
<dbReference type="PROSITE" id="PS50216">
    <property type="entry name" value="DHHC"/>
    <property type="match status" value="1"/>
</dbReference>
<dbReference type="Proteomes" id="UP000516260">
    <property type="component" value="Chromosome 9"/>
</dbReference>
<evidence type="ECO:0000256" key="10">
    <source>
        <dbReference type="ARBA" id="ARBA00023315"/>
    </source>
</evidence>
<gene>
    <name evidence="14" type="ORF">fugu_009104</name>
</gene>
<evidence type="ECO:0000256" key="3">
    <source>
        <dbReference type="ARBA" id="ARBA00022679"/>
    </source>
</evidence>
<dbReference type="GO" id="GO:0019706">
    <property type="term" value="F:protein-cysteine S-palmitoyltransferase activity"/>
    <property type="evidence" value="ECO:0007669"/>
    <property type="project" value="UniProtKB-EC"/>
</dbReference>
<evidence type="ECO:0000256" key="2">
    <source>
        <dbReference type="ARBA" id="ARBA00008574"/>
    </source>
</evidence>
<evidence type="ECO:0000256" key="12">
    <source>
        <dbReference type="RuleBase" id="RU079119"/>
    </source>
</evidence>
<comment type="subcellular location">
    <subcellularLocation>
        <location evidence="1">Golgi apparatus</location>
        <location evidence="1">trans-Golgi network membrane</location>
        <topology evidence="1">Multi-pass membrane protein</topology>
    </subcellularLocation>
</comment>
<evidence type="ECO:0000256" key="7">
    <source>
        <dbReference type="ARBA" id="ARBA00023136"/>
    </source>
</evidence>
<keyword evidence="9" id="KW-0449">Lipoprotein</keyword>
<protein>
    <recommendedName>
        <fullName evidence="12">Palmitoyltransferase</fullName>
        <ecNumber evidence="12">2.3.1.225</ecNumber>
    </recommendedName>
</protein>
<keyword evidence="15" id="KW-1185">Reference proteome</keyword>
<comment type="similarity">
    <text evidence="2 12">Belongs to the DHHC palmitoyltransferase family.</text>
</comment>
<feature type="domain" description="Palmitoyltransferase DHHC" evidence="13">
    <location>
        <begin position="209"/>
        <end position="337"/>
    </location>
</feature>
<sequence length="389" mass="43529">MQWEKLKPPEPDDPLCCCECDIYRCSCCCDCDDLDEAFARWLKDRPAPRGSRSAVLDALIDHLEISMIPVLLLLPLLLQVAAWHYLLGIVVLTALPSLVLWYYYSTHRKKRRTLFFLTLSLYSLFYMYYLFITEIVPRGDVSHLQVCTVTSGMVLTIVLLIVTKRGPGFVAPVASLRETHTNREQGGNGTTQSAASCAATSAKKSPNTKWNKCALCNVMRPPRAGHCRTCQRCVYRLDHHCIWINSCVGQANHRSFVVTLAVFVLTSLYGIGLVLSSLCPRQHLVTALFYCPAVYSQPSTALCFTCAWFSSIVTTGLIYLLVVQLLNISFNVTERESLLALRNKTGRSRLRGLVIDTGQHSRGFYKNWVEFLTMADASGSPQPGLTNVV</sequence>
<feature type="transmembrane region" description="Helical" evidence="12">
    <location>
        <begin position="256"/>
        <end position="278"/>
    </location>
</feature>
<evidence type="ECO:0000313" key="14">
    <source>
        <dbReference type="EMBL" id="TNM84926.1"/>
    </source>
</evidence>
<organism evidence="14 15">
    <name type="scientific">Takifugu bimaculatus</name>
    <dbReference type="NCBI Taxonomy" id="433685"/>
    <lineage>
        <taxon>Eukaryota</taxon>
        <taxon>Metazoa</taxon>
        <taxon>Chordata</taxon>
        <taxon>Craniata</taxon>
        <taxon>Vertebrata</taxon>
        <taxon>Euteleostomi</taxon>
        <taxon>Actinopterygii</taxon>
        <taxon>Neopterygii</taxon>
        <taxon>Teleostei</taxon>
        <taxon>Neoteleostei</taxon>
        <taxon>Acanthomorphata</taxon>
        <taxon>Eupercaria</taxon>
        <taxon>Tetraodontiformes</taxon>
        <taxon>Tetradontoidea</taxon>
        <taxon>Tetraodontidae</taxon>
        <taxon>Takifugu</taxon>
    </lineage>
</organism>
<dbReference type="PANTHER" id="PTHR22883">
    <property type="entry name" value="ZINC FINGER DHHC DOMAIN CONTAINING PROTEIN"/>
    <property type="match status" value="1"/>
</dbReference>
<feature type="transmembrane region" description="Helical" evidence="12">
    <location>
        <begin position="82"/>
        <end position="102"/>
    </location>
</feature>
<feature type="transmembrane region" description="Helical" evidence="12">
    <location>
        <begin position="143"/>
        <end position="162"/>
    </location>
</feature>
<feature type="transmembrane region" description="Helical" evidence="12">
    <location>
        <begin position="298"/>
        <end position="322"/>
    </location>
</feature>
<evidence type="ECO:0000256" key="6">
    <source>
        <dbReference type="ARBA" id="ARBA00023034"/>
    </source>
</evidence>
<dbReference type="GO" id="GO:0005794">
    <property type="term" value="C:Golgi apparatus"/>
    <property type="evidence" value="ECO:0007669"/>
    <property type="project" value="UniProtKB-SubCell"/>
</dbReference>
<keyword evidence="8" id="KW-0564">Palmitate</keyword>